<proteinExistence type="predicted"/>
<reference evidence="2" key="1">
    <citation type="submission" date="2016-10" db="EMBL/GenBank/DDBJ databases">
        <authorList>
            <person name="Varghese N."/>
        </authorList>
    </citation>
    <scope>NUCLEOTIDE SEQUENCE [LARGE SCALE GENOMIC DNA]</scope>
    <source>
        <strain evidence="2">92MFCol6.1</strain>
    </source>
</reference>
<evidence type="ECO:0000313" key="2">
    <source>
        <dbReference type="Proteomes" id="UP000191133"/>
    </source>
</evidence>
<gene>
    <name evidence="1" type="ORF">SAMN04488690_4179</name>
</gene>
<dbReference type="RefSeq" id="WP_080150812.1">
    <property type="nucleotide sequence ID" value="NZ_FWEU01000008.1"/>
</dbReference>
<protein>
    <submittedName>
        <fullName evidence="1">Uncharacterized protein</fullName>
    </submittedName>
</protein>
<name>A0A1W1H4C1_9GAMM</name>
<evidence type="ECO:0000313" key="1">
    <source>
        <dbReference type="EMBL" id="SLM26410.1"/>
    </source>
</evidence>
<dbReference type="EMBL" id="FWEU01000008">
    <property type="protein sequence ID" value="SLM26410.1"/>
    <property type="molecule type" value="Genomic_DNA"/>
</dbReference>
<organism evidence="1 2">
    <name type="scientific">Stenotrophomonas indicatrix</name>
    <dbReference type="NCBI Taxonomy" id="2045451"/>
    <lineage>
        <taxon>Bacteria</taxon>
        <taxon>Pseudomonadati</taxon>
        <taxon>Pseudomonadota</taxon>
        <taxon>Gammaproteobacteria</taxon>
        <taxon>Lysobacterales</taxon>
        <taxon>Lysobacteraceae</taxon>
        <taxon>Stenotrophomonas</taxon>
    </lineage>
</organism>
<sequence length="150" mass="16706">MTDHLPKVARVRAQIEKLADDIRAIRDGMPPKEEALAAVDAHIEREAATVTIRPTAFIGGGSEIVSAYPESPHAYACKFFPDVIRDRFRTEVEALYQGDVTITDDRKQERLEQQLLELERQEESLIRDAAAAGKNIPRRADANPAITLAD</sequence>
<accession>A0A1W1H4C1</accession>
<dbReference type="AlphaFoldDB" id="A0A1W1H4C1"/>
<dbReference type="Proteomes" id="UP000191133">
    <property type="component" value="Unassembled WGS sequence"/>
</dbReference>